<feature type="coiled-coil region" evidence="1">
    <location>
        <begin position="237"/>
        <end position="264"/>
    </location>
</feature>
<keyword evidence="3" id="KW-0472">Membrane</keyword>
<keyword evidence="5" id="KW-1185">Reference proteome</keyword>
<protein>
    <submittedName>
        <fullName evidence="4">PhnA-like protein</fullName>
    </submittedName>
</protein>
<accession>A0A6L9MDV9</accession>
<feature type="transmembrane region" description="Helical" evidence="3">
    <location>
        <begin position="21"/>
        <end position="50"/>
    </location>
</feature>
<evidence type="ECO:0000313" key="5">
    <source>
        <dbReference type="Proteomes" id="UP000476332"/>
    </source>
</evidence>
<feature type="transmembrane region" description="Helical" evidence="3">
    <location>
        <begin position="70"/>
        <end position="89"/>
    </location>
</feature>
<keyword evidence="3" id="KW-0812">Transmembrane</keyword>
<keyword evidence="1" id="KW-0175">Coiled coil</keyword>
<evidence type="ECO:0000256" key="3">
    <source>
        <dbReference type="SAM" id="Phobius"/>
    </source>
</evidence>
<dbReference type="EMBL" id="JAAAMJ010000001">
    <property type="protein sequence ID" value="NDV85841.1"/>
    <property type="molecule type" value="Genomic_DNA"/>
</dbReference>
<dbReference type="RefSeq" id="WP_163042533.1">
    <property type="nucleotide sequence ID" value="NZ_JAAAMJ010000001.1"/>
</dbReference>
<evidence type="ECO:0000256" key="1">
    <source>
        <dbReference type="SAM" id="Coils"/>
    </source>
</evidence>
<comment type="caution">
    <text evidence="4">The sequence shown here is derived from an EMBL/GenBank/DDBJ whole genome shotgun (WGS) entry which is preliminary data.</text>
</comment>
<evidence type="ECO:0000256" key="2">
    <source>
        <dbReference type="SAM" id="MobiDB-lite"/>
    </source>
</evidence>
<sequence length="301" mass="30371">MSDIRRDRDRTAALASSSVRRISWGAIAAGTLLALAIQFMLGLLGLGIGLSTIDPVGSGNLDASAFASAGGLWTVAVVLIGLFAGAFAAGRFAGQPEKSDAALHGAVTWAASTLLVIYLLTSSASVVLGGAFGAIGNSIQGLAQAAQTMAPGTVDGMAGPLRGEAEQMLRQGRQAPPAAVTEAEGETPSAEAPQQPSSAEDIATAIAEVVAGIDEAATPEERQAAVDAIAREAGIAESEARQRLQRFQQQYDEAVRQARQAADAAAGAVSTASFGAFIALLLGLVVGALGGVAGRPRRILV</sequence>
<feature type="region of interest" description="Disordered" evidence="2">
    <location>
        <begin position="168"/>
        <end position="198"/>
    </location>
</feature>
<gene>
    <name evidence="4" type="ORF">GTW51_03900</name>
</gene>
<name>A0A6L9MDV9_9HYPH</name>
<keyword evidence="3" id="KW-1133">Transmembrane helix</keyword>
<feature type="transmembrane region" description="Helical" evidence="3">
    <location>
        <begin position="274"/>
        <end position="294"/>
    </location>
</feature>
<proteinExistence type="predicted"/>
<dbReference type="AlphaFoldDB" id="A0A6L9MDV9"/>
<dbReference type="Proteomes" id="UP000476332">
    <property type="component" value="Unassembled WGS sequence"/>
</dbReference>
<organism evidence="4 5">
    <name type="scientific">Aurantimonas aggregata</name>
    <dbReference type="NCBI Taxonomy" id="2047720"/>
    <lineage>
        <taxon>Bacteria</taxon>
        <taxon>Pseudomonadati</taxon>
        <taxon>Pseudomonadota</taxon>
        <taxon>Alphaproteobacteria</taxon>
        <taxon>Hyphomicrobiales</taxon>
        <taxon>Aurantimonadaceae</taxon>
        <taxon>Aurantimonas</taxon>
    </lineage>
</organism>
<reference evidence="4 5" key="1">
    <citation type="submission" date="2020-01" db="EMBL/GenBank/DDBJ databases">
        <title>Genomes of bacteria type strains.</title>
        <authorList>
            <person name="Chen J."/>
            <person name="Zhu S."/>
            <person name="Chen J."/>
        </authorList>
    </citation>
    <scope>NUCLEOTIDE SEQUENCE [LARGE SCALE GENOMIC DNA]</scope>
    <source>
        <strain evidence="4 5">KCTC 52919</strain>
    </source>
</reference>
<evidence type="ECO:0000313" key="4">
    <source>
        <dbReference type="EMBL" id="NDV85841.1"/>
    </source>
</evidence>